<evidence type="ECO:0000256" key="2">
    <source>
        <dbReference type="ARBA" id="ARBA00022723"/>
    </source>
</evidence>
<feature type="compositionally biased region" description="Low complexity" evidence="5">
    <location>
        <begin position="304"/>
        <end position="317"/>
    </location>
</feature>
<keyword evidence="3 7" id="KW-0378">Hydrolase</keyword>
<dbReference type="GO" id="GO:0016787">
    <property type="term" value="F:hydrolase activity"/>
    <property type="evidence" value="ECO:0007669"/>
    <property type="project" value="UniProtKB-KW"/>
</dbReference>
<evidence type="ECO:0000259" key="6">
    <source>
        <dbReference type="SMART" id="SM00849"/>
    </source>
</evidence>
<dbReference type="CDD" id="cd16277">
    <property type="entry name" value="metallo-hydrolase-like_MBL-fold"/>
    <property type="match status" value="1"/>
</dbReference>
<keyword evidence="2" id="KW-0479">Metal-binding</keyword>
<proteinExistence type="inferred from homology"/>
<dbReference type="Gene3D" id="3.60.15.10">
    <property type="entry name" value="Ribonuclease Z/Hydroxyacylglutathione hydrolase-like"/>
    <property type="match status" value="1"/>
</dbReference>
<keyword evidence="8" id="KW-1185">Reference proteome</keyword>
<evidence type="ECO:0000313" key="7">
    <source>
        <dbReference type="EMBL" id="MBB5966002.1"/>
    </source>
</evidence>
<dbReference type="SUPFAM" id="SSF56281">
    <property type="entry name" value="Metallo-hydrolase/oxidoreductase"/>
    <property type="match status" value="1"/>
</dbReference>
<feature type="region of interest" description="Disordered" evidence="5">
    <location>
        <begin position="277"/>
        <end position="327"/>
    </location>
</feature>
<dbReference type="GO" id="GO:0046872">
    <property type="term" value="F:metal ion binding"/>
    <property type="evidence" value="ECO:0007669"/>
    <property type="project" value="UniProtKB-KW"/>
</dbReference>
<reference evidence="7 8" key="1">
    <citation type="submission" date="2020-08" db="EMBL/GenBank/DDBJ databases">
        <title>Genomic Encyclopedia of Type Strains, Phase III (KMG-III): the genomes of soil and plant-associated and newly described type strains.</title>
        <authorList>
            <person name="Whitman W."/>
        </authorList>
    </citation>
    <scope>NUCLEOTIDE SEQUENCE [LARGE SCALE GENOMIC DNA]</scope>
    <source>
        <strain evidence="7 8">CECT 3303</strain>
    </source>
</reference>
<gene>
    <name evidence="7" type="ORF">FHS22_005293</name>
</gene>
<evidence type="ECO:0000256" key="1">
    <source>
        <dbReference type="ARBA" id="ARBA00007749"/>
    </source>
</evidence>
<feature type="domain" description="Metallo-beta-lactamase" evidence="6">
    <location>
        <begin position="58"/>
        <end position="261"/>
    </location>
</feature>
<dbReference type="Proteomes" id="UP000562352">
    <property type="component" value="Unassembled WGS sequence"/>
</dbReference>
<sequence length="327" mass="34446">MPLYVPPQPAPVTIGRRTIVPLIDAAGDVLPPERLFPGLPASDLARLLAADGMREPMVVTGFAIVGAGTTILVDTCLGGRKQGRNGPFPGFTSRWMTTLAEAGIDPAAVDTVVNTHLHHDHVGWNTTDTLRPAFPAARYLLAEAEYGRLADGGIRHAERIAQCVHPVEKAGQLDLVAGAHRIDDGVRLVPAPGHTPGHLIVEITDEGRTAVIAGDLLHHPLQLTRPDISSSFCDDPEQAAESRHRVLADLAARTGVLLAAHLPRAGEIHRRGGGFALQEASSRSVRPPGPPEAVARRPAEPARRNPAGPAGPRVRGAQADGADGRSA</sequence>
<dbReference type="Pfam" id="PF00753">
    <property type="entry name" value="Lactamase_B"/>
    <property type="match status" value="1"/>
</dbReference>
<evidence type="ECO:0000256" key="4">
    <source>
        <dbReference type="ARBA" id="ARBA00022833"/>
    </source>
</evidence>
<dbReference type="EMBL" id="JACHJJ010000020">
    <property type="protein sequence ID" value="MBB5966002.1"/>
    <property type="molecule type" value="Genomic_DNA"/>
</dbReference>
<protein>
    <submittedName>
        <fullName evidence="7">Glyoxylase-like metal-dependent hydrolase (Beta-lactamase superfamily II)</fullName>
    </submittedName>
</protein>
<dbReference type="AlphaFoldDB" id="A0A841D5T2"/>
<keyword evidence="4" id="KW-0862">Zinc</keyword>
<comment type="caution">
    <text evidence="7">The sequence shown here is derived from an EMBL/GenBank/DDBJ whole genome shotgun (WGS) entry which is preliminary data.</text>
</comment>
<dbReference type="SMART" id="SM00849">
    <property type="entry name" value="Lactamase_B"/>
    <property type="match status" value="1"/>
</dbReference>
<dbReference type="PANTHER" id="PTHR42978:SF6">
    <property type="entry name" value="QUORUM-QUENCHING LACTONASE YTNP-RELATED"/>
    <property type="match status" value="1"/>
</dbReference>
<dbReference type="InterPro" id="IPR001279">
    <property type="entry name" value="Metallo-B-lactamas"/>
</dbReference>
<comment type="similarity">
    <text evidence="1">Belongs to the metallo-beta-lactamase superfamily.</text>
</comment>
<organism evidence="7 8">
    <name type="scientific">Planomonospora venezuelensis</name>
    <dbReference type="NCBI Taxonomy" id="1999"/>
    <lineage>
        <taxon>Bacteria</taxon>
        <taxon>Bacillati</taxon>
        <taxon>Actinomycetota</taxon>
        <taxon>Actinomycetes</taxon>
        <taxon>Streptosporangiales</taxon>
        <taxon>Streptosporangiaceae</taxon>
        <taxon>Planomonospora</taxon>
    </lineage>
</organism>
<accession>A0A841D5T2</accession>
<dbReference type="InterPro" id="IPR051013">
    <property type="entry name" value="MBL_superfamily_lactonases"/>
</dbReference>
<dbReference type="RefSeq" id="WP_184945765.1">
    <property type="nucleotide sequence ID" value="NZ_BAAAWZ010000001.1"/>
</dbReference>
<evidence type="ECO:0000313" key="8">
    <source>
        <dbReference type="Proteomes" id="UP000562352"/>
    </source>
</evidence>
<dbReference type="InterPro" id="IPR036866">
    <property type="entry name" value="RibonucZ/Hydroxyglut_hydro"/>
</dbReference>
<evidence type="ECO:0000256" key="5">
    <source>
        <dbReference type="SAM" id="MobiDB-lite"/>
    </source>
</evidence>
<dbReference type="PANTHER" id="PTHR42978">
    <property type="entry name" value="QUORUM-QUENCHING LACTONASE YTNP-RELATED-RELATED"/>
    <property type="match status" value="1"/>
</dbReference>
<evidence type="ECO:0000256" key="3">
    <source>
        <dbReference type="ARBA" id="ARBA00022801"/>
    </source>
</evidence>
<feature type="compositionally biased region" description="Basic and acidic residues" evidence="5">
    <location>
        <begin position="294"/>
        <end position="303"/>
    </location>
</feature>
<name>A0A841D5T2_PLAVE</name>